<proteinExistence type="inferred from homology"/>
<dbReference type="InterPro" id="IPR018313">
    <property type="entry name" value="SBP_3_CS"/>
</dbReference>
<organism evidence="7">
    <name type="scientific">Halomonas sp. RT37</name>
    <dbReference type="NCBI Taxonomy" id="2950872"/>
    <lineage>
        <taxon>Bacteria</taxon>
        <taxon>Pseudomonadati</taxon>
        <taxon>Pseudomonadota</taxon>
        <taxon>Gammaproteobacteria</taxon>
        <taxon>Oceanospirillales</taxon>
        <taxon>Halomonadaceae</taxon>
        <taxon>Halomonas</taxon>
    </lineage>
</organism>
<evidence type="ECO:0000259" key="6">
    <source>
        <dbReference type="SMART" id="SM00062"/>
    </source>
</evidence>
<dbReference type="PROSITE" id="PS01039">
    <property type="entry name" value="SBP_BACTERIAL_3"/>
    <property type="match status" value="1"/>
</dbReference>
<dbReference type="EMBL" id="CP098827">
    <property type="protein sequence ID" value="XBO70637.1"/>
    <property type="molecule type" value="Genomic_DNA"/>
</dbReference>
<dbReference type="PANTHER" id="PTHR35936:SF19">
    <property type="entry name" value="AMINO-ACID-BINDING PROTEIN YXEM-RELATED"/>
    <property type="match status" value="1"/>
</dbReference>
<evidence type="ECO:0000256" key="1">
    <source>
        <dbReference type="ARBA" id="ARBA00004196"/>
    </source>
</evidence>
<dbReference type="SMART" id="SM00062">
    <property type="entry name" value="PBPb"/>
    <property type="match status" value="1"/>
</dbReference>
<dbReference type="Pfam" id="PF00497">
    <property type="entry name" value="SBP_bac_3"/>
    <property type="match status" value="1"/>
</dbReference>
<gene>
    <name evidence="7" type="ORF">NFG58_18835</name>
</gene>
<dbReference type="InterPro" id="IPR001638">
    <property type="entry name" value="Solute-binding_3/MltF_N"/>
</dbReference>
<name>A0AAU7KG53_9GAMM</name>
<protein>
    <submittedName>
        <fullName evidence="7">Transporter substrate-binding domain-containing protein</fullName>
    </submittedName>
</protein>
<dbReference type="GO" id="GO:0030313">
    <property type="term" value="C:cell envelope"/>
    <property type="evidence" value="ECO:0007669"/>
    <property type="project" value="UniProtKB-SubCell"/>
</dbReference>
<keyword evidence="3 5" id="KW-0732">Signal</keyword>
<feature type="chain" id="PRO_5043997570" evidence="5">
    <location>
        <begin position="31"/>
        <end position="257"/>
    </location>
</feature>
<evidence type="ECO:0000313" key="7">
    <source>
        <dbReference type="EMBL" id="XBO70637.1"/>
    </source>
</evidence>
<feature type="domain" description="Solute-binding protein family 3/N-terminal" evidence="6">
    <location>
        <begin position="34"/>
        <end position="257"/>
    </location>
</feature>
<dbReference type="AlphaFoldDB" id="A0AAU7KG53"/>
<sequence>MKVNASLSASLGLAMALAGAGAAVATTAQADDRPLRIGVDVPYPPYQEKLPDGSLTGFEVELVEAACERMQRQCEWVEQGWDGIIPGLLARKYDLIASAMNITDERAKQVLFSDPYYQVPSVWVGQADAEIDPEGDLSEMTIGVQQGTIQDEYVTTYHGEADIRRYSDSGGVVNDMFTGRLDLVFTAFPLAQERLFSDERFARKGELVTGPESIYGPGVGAAFRQRDRELAIAFSEAIQGLKDDGDYQALWARYFEK</sequence>
<accession>A0AAU7KG53</accession>
<comment type="similarity">
    <text evidence="2 4">Belongs to the bacterial solute-binding protein 3 family.</text>
</comment>
<dbReference type="RefSeq" id="WP_287165674.1">
    <property type="nucleotide sequence ID" value="NZ_CP098827.1"/>
</dbReference>
<feature type="signal peptide" evidence="5">
    <location>
        <begin position="1"/>
        <end position="30"/>
    </location>
</feature>
<evidence type="ECO:0000256" key="4">
    <source>
        <dbReference type="RuleBase" id="RU003744"/>
    </source>
</evidence>
<evidence type="ECO:0000256" key="3">
    <source>
        <dbReference type="ARBA" id="ARBA00022729"/>
    </source>
</evidence>
<dbReference type="SUPFAM" id="SSF53850">
    <property type="entry name" value="Periplasmic binding protein-like II"/>
    <property type="match status" value="1"/>
</dbReference>
<dbReference type="PANTHER" id="PTHR35936">
    <property type="entry name" value="MEMBRANE-BOUND LYTIC MUREIN TRANSGLYCOSYLASE F"/>
    <property type="match status" value="1"/>
</dbReference>
<dbReference type="Gene3D" id="3.40.190.10">
    <property type="entry name" value="Periplasmic binding protein-like II"/>
    <property type="match status" value="2"/>
</dbReference>
<evidence type="ECO:0000256" key="5">
    <source>
        <dbReference type="SAM" id="SignalP"/>
    </source>
</evidence>
<comment type="subcellular location">
    <subcellularLocation>
        <location evidence="1">Cell envelope</location>
    </subcellularLocation>
</comment>
<reference evidence="7" key="1">
    <citation type="submission" date="2022-06" db="EMBL/GenBank/DDBJ databases">
        <title>A novel DMS-producing enzyme.</title>
        <authorList>
            <person name="Zhang Y."/>
        </authorList>
    </citation>
    <scope>NUCLEOTIDE SEQUENCE</scope>
    <source>
        <strain evidence="7">RT37</strain>
    </source>
</reference>
<evidence type="ECO:0000256" key="2">
    <source>
        <dbReference type="ARBA" id="ARBA00010333"/>
    </source>
</evidence>